<dbReference type="GeneID" id="41331601"/>
<evidence type="ECO:0000313" key="2">
    <source>
        <dbReference type="Proteomes" id="UP000321408"/>
    </source>
</evidence>
<reference evidence="1 2" key="2">
    <citation type="journal article" date="2024" name="Int. J. Syst. Evol. Microbiol.">
        <title>Promethearchaeum syntrophicum gen. nov., sp. nov., an anaerobic, obligately syntrophic archaeon, the first isolate of the lineage 'Asgard' archaea, and proposal of the new archaeal phylum Promethearchaeota phyl. nov. and kingdom Promethearchaeati regn. nov.</title>
        <authorList>
            <person name="Imachi H."/>
            <person name="Nobu M.K."/>
            <person name="Kato S."/>
            <person name="Takaki Y."/>
            <person name="Miyazaki M."/>
            <person name="Miyata M."/>
            <person name="Ogawara M."/>
            <person name="Saito Y."/>
            <person name="Sakai S."/>
            <person name="Tahara Y.O."/>
            <person name="Takano Y."/>
            <person name="Tasumi E."/>
            <person name="Uematsu K."/>
            <person name="Yoshimura T."/>
            <person name="Itoh T."/>
            <person name="Ohkuma M."/>
            <person name="Takai K."/>
        </authorList>
    </citation>
    <scope>NUCLEOTIDE SEQUENCE [LARGE SCALE GENOMIC DNA]</scope>
    <source>
        <strain evidence="1 2">MK-D1</strain>
    </source>
</reference>
<name>A0A5B9DFH0_9ARCH</name>
<dbReference type="Proteomes" id="UP000321408">
    <property type="component" value="Chromosome"/>
</dbReference>
<dbReference type="AlphaFoldDB" id="A0A5B9DFH0"/>
<gene>
    <name evidence="1" type="ORF">DSAG12_03633</name>
</gene>
<organism evidence="1 2">
    <name type="scientific">Promethearchaeum syntrophicum</name>
    <dbReference type="NCBI Taxonomy" id="2594042"/>
    <lineage>
        <taxon>Archaea</taxon>
        <taxon>Promethearchaeati</taxon>
        <taxon>Promethearchaeota</taxon>
        <taxon>Promethearchaeia</taxon>
        <taxon>Promethearchaeales</taxon>
        <taxon>Promethearchaeaceae</taxon>
        <taxon>Promethearchaeum</taxon>
    </lineage>
</organism>
<proteinExistence type="predicted"/>
<dbReference type="EMBL" id="CP042905">
    <property type="protein sequence ID" value="QEE17795.1"/>
    <property type="molecule type" value="Genomic_DNA"/>
</dbReference>
<dbReference type="RefSeq" id="WP_147664680.1">
    <property type="nucleotide sequence ID" value="NZ_CP042905.2"/>
</dbReference>
<evidence type="ECO:0000313" key="1">
    <source>
        <dbReference type="EMBL" id="QEE17795.1"/>
    </source>
</evidence>
<reference evidence="1 2" key="1">
    <citation type="journal article" date="2020" name="Nature">
        <title>Isolation of an archaeon at the prokaryote-eukaryote interface.</title>
        <authorList>
            <person name="Imachi H."/>
            <person name="Nobu M.K."/>
            <person name="Nakahara N."/>
            <person name="Morono Y."/>
            <person name="Ogawara M."/>
            <person name="Takaki Y."/>
            <person name="Takano Y."/>
            <person name="Uematsu K."/>
            <person name="Ikuta T."/>
            <person name="Ito M."/>
            <person name="Matsui Y."/>
            <person name="Miyazaki M."/>
            <person name="Murata K."/>
            <person name="Saito Y."/>
            <person name="Sakai S."/>
            <person name="Song C."/>
            <person name="Tasumi E."/>
            <person name="Yamanaka Y."/>
            <person name="Yamaguchi T."/>
            <person name="Kamagata Y."/>
            <person name="Tamaki H."/>
            <person name="Takai K."/>
        </authorList>
    </citation>
    <scope>NUCLEOTIDE SEQUENCE [LARGE SCALE GENOMIC DNA]</scope>
    <source>
        <strain evidence="1 2">MK-D1</strain>
    </source>
</reference>
<sequence length="130" mass="15154">MALDSKNLKTHYFEEKGKHDPNKSPRLINEQILQNFTGKIQKCFPNYVAAVISDYNGLLVHSEIKNSLDENLLALSCICEERTFMDLSKYQKLIRPLSNNIKMLVLLKKSWKNKSLIRNFDEIIEKENPI</sequence>
<evidence type="ECO:0008006" key="3">
    <source>
        <dbReference type="Google" id="ProtNLM"/>
    </source>
</evidence>
<accession>A0A5B9DFH0</accession>
<protein>
    <recommendedName>
        <fullName evidence="3">Roadblock/LAMTOR2 domain-containing protein</fullName>
    </recommendedName>
</protein>
<dbReference type="KEGG" id="psyt:DSAG12_03633"/>
<keyword evidence="2" id="KW-1185">Reference proteome</keyword>